<dbReference type="InterPro" id="IPR036412">
    <property type="entry name" value="HAD-like_sf"/>
</dbReference>
<keyword evidence="2" id="KW-0378">Hydrolase</keyword>
<organism evidence="5 6">
    <name type="scientific">Marichromatium purpuratum 984</name>
    <dbReference type="NCBI Taxonomy" id="765910"/>
    <lineage>
        <taxon>Bacteria</taxon>
        <taxon>Pseudomonadati</taxon>
        <taxon>Pseudomonadota</taxon>
        <taxon>Gammaproteobacteria</taxon>
        <taxon>Chromatiales</taxon>
        <taxon>Chromatiaceae</taxon>
        <taxon>Marichromatium</taxon>
    </lineage>
</organism>
<evidence type="ECO:0000256" key="2">
    <source>
        <dbReference type="ARBA" id="ARBA00022801"/>
    </source>
</evidence>
<dbReference type="EMBL" id="CP007031">
    <property type="protein sequence ID" value="AHF03318.1"/>
    <property type="molecule type" value="Genomic_DNA"/>
</dbReference>
<dbReference type="RefSeq" id="WP_005220395.1">
    <property type="nucleotide sequence ID" value="NZ_CP007031.1"/>
</dbReference>
<evidence type="ECO:0000313" key="6">
    <source>
        <dbReference type="Proteomes" id="UP000005275"/>
    </source>
</evidence>
<dbReference type="InterPro" id="IPR050155">
    <property type="entry name" value="HAD-like_hydrolase_sf"/>
</dbReference>
<name>W0E1D0_MARPU</name>
<dbReference type="AlphaFoldDB" id="W0E1D0"/>
<dbReference type="STRING" id="765910.MARPU_05005"/>
<dbReference type="InterPro" id="IPR023198">
    <property type="entry name" value="PGP-like_dom2"/>
</dbReference>
<keyword evidence="1" id="KW-0479">Metal-binding</keyword>
<dbReference type="GO" id="GO:0005829">
    <property type="term" value="C:cytosol"/>
    <property type="evidence" value="ECO:0007669"/>
    <property type="project" value="TreeGrafter"/>
</dbReference>
<dbReference type="HOGENOM" id="CLU_045011_19_1_6"/>
<dbReference type="NCBIfam" id="TIGR01509">
    <property type="entry name" value="HAD-SF-IA-v3"/>
    <property type="match status" value="1"/>
</dbReference>
<dbReference type="OrthoDB" id="9776368at2"/>
<keyword evidence="3" id="KW-0460">Magnesium</keyword>
<dbReference type="eggNOG" id="COG0546">
    <property type="taxonomic scope" value="Bacteria"/>
</dbReference>
<gene>
    <name evidence="5" type="ORF">MARPU_05005</name>
</gene>
<dbReference type="Pfam" id="PF13419">
    <property type="entry name" value="HAD_2"/>
    <property type="match status" value="1"/>
</dbReference>
<evidence type="ECO:0000256" key="1">
    <source>
        <dbReference type="ARBA" id="ARBA00022723"/>
    </source>
</evidence>
<protein>
    <submittedName>
        <fullName evidence="5">Phosphoglycolate phosphatase</fullName>
    </submittedName>
</protein>
<reference evidence="5 6" key="1">
    <citation type="submission" date="2013-12" db="EMBL/GenBank/DDBJ databases">
        <authorList>
            <consortium name="DOE Joint Genome Institute"/>
            <person name="Bryant D.A."/>
            <person name="Huntemann M."/>
            <person name="Han J."/>
            <person name="Chen A."/>
            <person name="Kyrpides N."/>
            <person name="Mavromatis K."/>
            <person name="Markowitz V."/>
            <person name="Palaniappan K."/>
            <person name="Ivanova N."/>
            <person name="Schaumberg A."/>
            <person name="Pati A."/>
            <person name="Liolios K."/>
            <person name="Nordberg H.P."/>
            <person name="Cantor M.N."/>
            <person name="Hua S.X."/>
            <person name="Woyke T."/>
        </authorList>
    </citation>
    <scope>NUCLEOTIDE SEQUENCE [LARGE SCALE GENOMIC DNA]</scope>
    <source>
        <strain evidence="5 6">984</strain>
    </source>
</reference>
<accession>W0E1D0</accession>
<dbReference type="SFLD" id="SFLDS00003">
    <property type="entry name" value="Haloacid_Dehalogenase"/>
    <property type="match status" value="1"/>
</dbReference>
<dbReference type="InterPro" id="IPR006439">
    <property type="entry name" value="HAD-SF_hydro_IA"/>
</dbReference>
<dbReference type="GO" id="GO:0006281">
    <property type="term" value="P:DNA repair"/>
    <property type="evidence" value="ECO:0007669"/>
    <property type="project" value="TreeGrafter"/>
</dbReference>
<proteinExistence type="predicted"/>
<keyword evidence="4" id="KW-0119">Carbohydrate metabolism</keyword>
<dbReference type="SUPFAM" id="SSF56784">
    <property type="entry name" value="HAD-like"/>
    <property type="match status" value="1"/>
</dbReference>
<dbReference type="KEGG" id="mpur:MARPU_05005"/>
<dbReference type="NCBIfam" id="TIGR01549">
    <property type="entry name" value="HAD-SF-IA-v1"/>
    <property type="match status" value="1"/>
</dbReference>
<keyword evidence="6" id="KW-1185">Reference proteome</keyword>
<dbReference type="GO" id="GO:0008967">
    <property type="term" value="F:phosphoglycolate phosphatase activity"/>
    <property type="evidence" value="ECO:0007669"/>
    <property type="project" value="TreeGrafter"/>
</dbReference>
<evidence type="ECO:0000313" key="5">
    <source>
        <dbReference type="EMBL" id="AHF03318.1"/>
    </source>
</evidence>
<evidence type="ECO:0000256" key="4">
    <source>
        <dbReference type="ARBA" id="ARBA00023277"/>
    </source>
</evidence>
<dbReference type="Proteomes" id="UP000005275">
    <property type="component" value="Chromosome"/>
</dbReference>
<dbReference type="SFLD" id="SFLDG01129">
    <property type="entry name" value="C1.5:_HAD__Beta-PGM__Phosphata"/>
    <property type="match status" value="1"/>
</dbReference>
<evidence type="ECO:0000256" key="3">
    <source>
        <dbReference type="ARBA" id="ARBA00022842"/>
    </source>
</evidence>
<sequence length="227" mass="24398">MPTPEPARDAAVLFDLDGTFADTAPDMAAALNRLRAAHDRAPLPLAEIRPFVSHGGRGMLEVGFGLRPGDSDYEPLRRAFLDCYAKALVRDTAPFPGMAELVTTLEARAIPWGIVTNKPGYLTRPLLERIGYAERAACVVCGDTTPTPKPHPRPLFHACELLGVAPERCWYLGDAERDIQAGRAAGMGTLVALFGYLGAHDNPDGWGAHGAIDHPLALLDWLPGTPT</sequence>
<dbReference type="PANTHER" id="PTHR43434">
    <property type="entry name" value="PHOSPHOGLYCOLATE PHOSPHATASE"/>
    <property type="match status" value="1"/>
</dbReference>
<dbReference type="InterPro" id="IPR023214">
    <property type="entry name" value="HAD_sf"/>
</dbReference>
<dbReference type="GO" id="GO:0046872">
    <property type="term" value="F:metal ion binding"/>
    <property type="evidence" value="ECO:0007669"/>
    <property type="project" value="UniProtKB-KW"/>
</dbReference>
<dbReference type="PANTHER" id="PTHR43434:SF23">
    <property type="entry name" value="PHOSPHOGLYCOLATE PHOSPHATASE"/>
    <property type="match status" value="1"/>
</dbReference>
<dbReference type="Gene3D" id="3.40.50.1000">
    <property type="entry name" value="HAD superfamily/HAD-like"/>
    <property type="match status" value="1"/>
</dbReference>
<dbReference type="Gene3D" id="1.10.150.240">
    <property type="entry name" value="Putative phosphatase, domain 2"/>
    <property type="match status" value="1"/>
</dbReference>
<dbReference type="InterPro" id="IPR041492">
    <property type="entry name" value="HAD_2"/>
</dbReference>